<evidence type="ECO:0000256" key="2">
    <source>
        <dbReference type="ARBA" id="ARBA00005811"/>
    </source>
</evidence>
<reference evidence="9 10" key="1">
    <citation type="submission" date="2017-04" db="EMBL/GenBank/DDBJ databases">
        <title>Genome Sequence of Marinobacter salarius strain SMR5 Isolated from a culture of the Diatom Skeletonema marinoi.</title>
        <authorList>
            <person name="Topel M."/>
            <person name="Pinder M.I.M."/>
            <person name="Johansson O.N."/>
            <person name="Kourtchenko O."/>
            <person name="Godhe A."/>
            <person name="Clarke A.K."/>
        </authorList>
    </citation>
    <scope>NUCLEOTIDE SEQUENCE [LARGE SCALE GENOMIC DNA]</scope>
    <source>
        <strain evidence="9 10">SMR5</strain>
    </source>
</reference>
<comment type="subcellular location">
    <subcellularLocation>
        <location evidence="1">Cell membrane</location>
        <topology evidence="1">Single-pass membrane protein</topology>
    </subcellularLocation>
    <subcellularLocation>
        <location evidence="7">Cell membrane</location>
        <topology evidence="7">Single-pass type II membrane protein</topology>
    </subcellularLocation>
</comment>
<keyword evidence="5 8" id="KW-1133">Transmembrane helix</keyword>
<dbReference type="GO" id="GO:0005886">
    <property type="term" value="C:plasma membrane"/>
    <property type="evidence" value="ECO:0007669"/>
    <property type="project" value="UniProtKB-SubCell"/>
</dbReference>
<gene>
    <name evidence="9" type="ORF">MARSALSMR5_02019</name>
</gene>
<evidence type="ECO:0000256" key="4">
    <source>
        <dbReference type="ARBA" id="ARBA00022692"/>
    </source>
</evidence>
<keyword evidence="3" id="KW-1003">Cell membrane</keyword>
<protein>
    <submittedName>
        <fullName evidence="9">Biopolymer transport protein ExbD/TolR</fullName>
    </submittedName>
</protein>
<accession>A0A1W6K9K2</accession>
<dbReference type="InterPro" id="IPR003400">
    <property type="entry name" value="ExbD"/>
</dbReference>
<evidence type="ECO:0000313" key="10">
    <source>
        <dbReference type="Proteomes" id="UP000193100"/>
    </source>
</evidence>
<evidence type="ECO:0000256" key="8">
    <source>
        <dbReference type="SAM" id="Phobius"/>
    </source>
</evidence>
<evidence type="ECO:0000256" key="5">
    <source>
        <dbReference type="ARBA" id="ARBA00022989"/>
    </source>
</evidence>
<dbReference type="GO" id="GO:0015031">
    <property type="term" value="P:protein transport"/>
    <property type="evidence" value="ECO:0007669"/>
    <property type="project" value="UniProtKB-KW"/>
</dbReference>
<evidence type="ECO:0000313" key="9">
    <source>
        <dbReference type="EMBL" id="ARM84094.1"/>
    </source>
</evidence>
<feature type="transmembrane region" description="Helical" evidence="8">
    <location>
        <begin position="21"/>
        <end position="41"/>
    </location>
</feature>
<sequence length="164" mass="18310">MKTSRRAGRIQRHYSRMHRPGGLNLVSLMDIFTILVFFLMVNSSDVKVMQNTADVPLPQSTADKEAVETLMVQVIGRSILVQGREVARLDGIETGDSTIGGLADELAWVRNRRGQVPEQGHEVTIMAGRATDYRLLRKIMQTCIDEDFRQVRLAVESAKEVGNG</sequence>
<dbReference type="EMBL" id="CP020931">
    <property type="protein sequence ID" value="ARM84094.1"/>
    <property type="molecule type" value="Genomic_DNA"/>
</dbReference>
<dbReference type="STRING" id="1420917.AU15_15140"/>
<keyword evidence="6 8" id="KW-0472">Membrane</keyword>
<evidence type="ECO:0000256" key="6">
    <source>
        <dbReference type="ARBA" id="ARBA00023136"/>
    </source>
</evidence>
<evidence type="ECO:0000256" key="3">
    <source>
        <dbReference type="ARBA" id="ARBA00022475"/>
    </source>
</evidence>
<comment type="similarity">
    <text evidence="2 7">Belongs to the ExbD/TolR family.</text>
</comment>
<keyword evidence="7" id="KW-0813">Transport</keyword>
<dbReference type="AlphaFoldDB" id="A0A1W6K9K2"/>
<proteinExistence type="inferred from homology"/>
<name>A0A1W6K9K2_9GAMM</name>
<keyword evidence="4 7" id="KW-0812">Transmembrane</keyword>
<dbReference type="GeneID" id="77255970"/>
<dbReference type="GO" id="GO:0022857">
    <property type="term" value="F:transmembrane transporter activity"/>
    <property type="evidence" value="ECO:0007669"/>
    <property type="project" value="InterPro"/>
</dbReference>
<dbReference type="Proteomes" id="UP000193100">
    <property type="component" value="Chromosome"/>
</dbReference>
<organism evidence="9 10">
    <name type="scientific">Marinobacter salarius</name>
    <dbReference type="NCBI Taxonomy" id="1420917"/>
    <lineage>
        <taxon>Bacteria</taxon>
        <taxon>Pseudomonadati</taxon>
        <taxon>Pseudomonadota</taxon>
        <taxon>Gammaproteobacteria</taxon>
        <taxon>Pseudomonadales</taxon>
        <taxon>Marinobacteraceae</taxon>
        <taxon>Marinobacter</taxon>
    </lineage>
</organism>
<evidence type="ECO:0000256" key="1">
    <source>
        <dbReference type="ARBA" id="ARBA00004162"/>
    </source>
</evidence>
<dbReference type="Pfam" id="PF02472">
    <property type="entry name" value="ExbD"/>
    <property type="match status" value="1"/>
</dbReference>
<evidence type="ECO:0000256" key="7">
    <source>
        <dbReference type="RuleBase" id="RU003879"/>
    </source>
</evidence>
<dbReference type="RefSeq" id="WP_085680514.1">
    <property type="nucleotide sequence ID" value="NZ_CP020931.1"/>
</dbReference>
<keyword evidence="7" id="KW-0653">Protein transport</keyword>